<reference evidence="1 2" key="1">
    <citation type="submission" date="2023-03" db="EMBL/GenBank/DDBJ databases">
        <title>Bacillus Genome Sequencing.</title>
        <authorList>
            <person name="Dunlap C."/>
        </authorList>
    </citation>
    <scope>NUCLEOTIDE SEQUENCE [LARGE SCALE GENOMIC DNA]</scope>
    <source>
        <strain evidence="1 2">NRS-1351</strain>
    </source>
</reference>
<organism evidence="1 2">
    <name type="scientific">Paenibacillus chondroitinus</name>
    <dbReference type="NCBI Taxonomy" id="59842"/>
    <lineage>
        <taxon>Bacteria</taxon>
        <taxon>Bacillati</taxon>
        <taxon>Bacillota</taxon>
        <taxon>Bacilli</taxon>
        <taxon>Bacillales</taxon>
        <taxon>Paenibacillaceae</taxon>
        <taxon>Paenibacillus</taxon>
    </lineage>
</organism>
<evidence type="ECO:0000313" key="2">
    <source>
        <dbReference type="Proteomes" id="UP001355653"/>
    </source>
</evidence>
<proteinExistence type="predicted"/>
<evidence type="ECO:0000313" key="1">
    <source>
        <dbReference type="EMBL" id="MEB4798109.1"/>
    </source>
</evidence>
<dbReference type="Proteomes" id="UP001355653">
    <property type="component" value="Unassembled WGS sequence"/>
</dbReference>
<comment type="caution">
    <text evidence="1">The sequence shown here is derived from an EMBL/GenBank/DDBJ whole genome shotgun (WGS) entry which is preliminary data.</text>
</comment>
<gene>
    <name evidence="1" type="ORF">P5G65_29810</name>
</gene>
<dbReference type="RefSeq" id="WP_127457959.1">
    <property type="nucleotide sequence ID" value="NZ_JAROBY010000069.1"/>
</dbReference>
<sequence>METTNYEVLISLQPIESFCLWCDLLGYGTPFINSNWDLTSKESRKNLIRIAKLQHLMRGINSVNPKETTLVLNDGFIKNVDVNDRHDGPLAYIYWLTSVINYFRYLNKVDKENGFPGARGVLTYGHRVGFSRDIETARGKILTHPDDQDYYNNMKVVYSPNEFQMNTAFSKAYIMESLGSRVGLRGPNLYIDAVFLDRFVKLIYDSKSPFFNRLENPVKDKDNDNVYTMEIKQVPVSFEVNEYEDNEFYVWEVIQSTDNSSSRVLFKLWFDKNYINISEKGINTKLYKLIKYKPDNEDSIINLE</sequence>
<dbReference type="EMBL" id="JAROBY010000069">
    <property type="protein sequence ID" value="MEB4798109.1"/>
    <property type="molecule type" value="Genomic_DNA"/>
</dbReference>
<protein>
    <submittedName>
        <fullName evidence="1">Uncharacterized protein</fullName>
    </submittedName>
</protein>
<accession>A0ABU6DK17</accession>
<name>A0ABU6DK17_9BACL</name>
<keyword evidence="2" id="KW-1185">Reference proteome</keyword>